<dbReference type="PANTHER" id="PTHR30204:SF93">
    <property type="entry name" value="HTH MERR-TYPE DOMAIN-CONTAINING PROTEIN"/>
    <property type="match status" value="1"/>
</dbReference>
<evidence type="ECO:0000313" key="4">
    <source>
        <dbReference type="Proteomes" id="UP000323221"/>
    </source>
</evidence>
<dbReference type="Pfam" id="PF13411">
    <property type="entry name" value="MerR_1"/>
    <property type="match status" value="1"/>
</dbReference>
<dbReference type="OrthoDB" id="9809391at2"/>
<gene>
    <name evidence="3" type="ORF">FQ330_02495</name>
</gene>
<dbReference type="InterPro" id="IPR000551">
    <property type="entry name" value="MerR-type_HTH_dom"/>
</dbReference>
<dbReference type="GO" id="GO:0003700">
    <property type="term" value="F:DNA-binding transcription factor activity"/>
    <property type="evidence" value="ECO:0007669"/>
    <property type="project" value="InterPro"/>
</dbReference>
<feature type="domain" description="HTH merR-type" evidence="2">
    <location>
        <begin position="5"/>
        <end position="74"/>
    </location>
</feature>
<dbReference type="AlphaFoldDB" id="A0A5M8QM25"/>
<reference evidence="3 4" key="1">
    <citation type="submission" date="2019-08" db="EMBL/GenBank/DDBJ databases">
        <title>Agrococcus lahaulensis sp. nov., isolated from a cold desert of the Indian Himalayas.</title>
        <authorList>
            <person name="Qu J.H."/>
        </authorList>
    </citation>
    <scope>NUCLEOTIDE SEQUENCE [LARGE SCALE GENOMIC DNA]</scope>
    <source>
        <strain evidence="3 4">NS18</strain>
    </source>
</reference>
<dbReference type="PROSITE" id="PS50937">
    <property type="entry name" value="HTH_MERR_2"/>
    <property type="match status" value="1"/>
</dbReference>
<protein>
    <submittedName>
        <fullName evidence="3">MerR family transcriptional regulator</fullName>
    </submittedName>
</protein>
<keyword evidence="1" id="KW-0238">DNA-binding</keyword>
<dbReference type="PROSITE" id="PS00552">
    <property type="entry name" value="HTH_MERR_1"/>
    <property type="match status" value="1"/>
</dbReference>
<dbReference type="InterPro" id="IPR047057">
    <property type="entry name" value="MerR_fam"/>
</dbReference>
<sequence length="135" mass="15605">MTDETMHIGELAERTGLSLRSLRHWDEVGLVRASGRTEGGFRLYTADDEERVRLIMRMKPFGFTLDEMAELARALDASPDAPLDGMPEDRAEYFRSESRKRRAKLARELMAADQFIERIEPVNREARDRGQPHTR</sequence>
<proteinExistence type="predicted"/>
<dbReference type="Proteomes" id="UP000323221">
    <property type="component" value="Unassembled WGS sequence"/>
</dbReference>
<accession>A0A5M8QM25</accession>
<dbReference type="SMART" id="SM00422">
    <property type="entry name" value="HTH_MERR"/>
    <property type="match status" value="1"/>
</dbReference>
<dbReference type="InterPro" id="IPR009061">
    <property type="entry name" value="DNA-bd_dom_put_sf"/>
</dbReference>
<dbReference type="GO" id="GO:0003677">
    <property type="term" value="F:DNA binding"/>
    <property type="evidence" value="ECO:0007669"/>
    <property type="project" value="UniProtKB-KW"/>
</dbReference>
<dbReference type="EMBL" id="VOIR01000011">
    <property type="protein sequence ID" value="KAA6436298.1"/>
    <property type="molecule type" value="Genomic_DNA"/>
</dbReference>
<dbReference type="PANTHER" id="PTHR30204">
    <property type="entry name" value="REDOX-CYCLING DRUG-SENSING TRANSCRIPTIONAL ACTIVATOR SOXR"/>
    <property type="match status" value="1"/>
</dbReference>
<evidence type="ECO:0000259" key="2">
    <source>
        <dbReference type="PROSITE" id="PS50937"/>
    </source>
</evidence>
<comment type="caution">
    <text evidence="3">The sequence shown here is derived from an EMBL/GenBank/DDBJ whole genome shotgun (WGS) entry which is preliminary data.</text>
</comment>
<evidence type="ECO:0000256" key="1">
    <source>
        <dbReference type="ARBA" id="ARBA00023125"/>
    </source>
</evidence>
<dbReference type="Gene3D" id="1.10.1660.10">
    <property type="match status" value="1"/>
</dbReference>
<dbReference type="RefSeq" id="WP_146354935.1">
    <property type="nucleotide sequence ID" value="NZ_VOIR01000011.1"/>
</dbReference>
<organism evidence="3 4">
    <name type="scientific">Agrococcus sediminis</name>
    <dbReference type="NCBI Taxonomy" id="2599924"/>
    <lineage>
        <taxon>Bacteria</taxon>
        <taxon>Bacillati</taxon>
        <taxon>Actinomycetota</taxon>
        <taxon>Actinomycetes</taxon>
        <taxon>Micrococcales</taxon>
        <taxon>Microbacteriaceae</taxon>
        <taxon>Agrococcus</taxon>
    </lineage>
</organism>
<evidence type="ECO:0000313" key="3">
    <source>
        <dbReference type="EMBL" id="KAA6436298.1"/>
    </source>
</evidence>
<name>A0A5M8QM25_9MICO</name>
<dbReference type="SUPFAM" id="SSF46955">
    <property type="entry name" value="Putative DNA-binding domain"/>
    <property type="match status" value="1"/>
</dbReference>
<keyword evidence="4" id="KW-1185">Reference proteome</keyword>